<dbReference type="AlphaFoldDB" id="A0A2H3P5S5"/>
<evidence type="ECO:0000313" key="2">
    <source>
        <dbReference type="EMBL" id="PEN07592.1"/>
    </source>
</evidence>
<dbReference type="Proteomes" id="UP000221024">
    <property type="component" value="Unassembled WGS sequence"/>
</dbReference>
<protein>
    <submittedName>
        <fullName evidence="2">Uncharacterized protein</fullName>
    </submittedName>
</protein>
<name>A0A2H3P5S5_9BACT</name>
<comment type="caution">
    <text evidence="2">The sequence shown here is derived from an EMBL/GenBank/DDBJ whole genome shotgun (WGS) entry which is preliminary data.</text>
</comment>
<evidence type="ECO:0000256" key="1">
    <source>
        <dbReference type="SAM" id="Phobius"/>
    </source>
</evidence>
<keyword evidence="1" id="KW-1133">Transmembrane helix</keyword>
<keyword evidence="1" id="KW-0472">Membrane</keyword>
<sequence length="78" mass="8709">MAIALHAAITDRLETTSLITFCHAIFIILNNLLIVDKKVFCSLEDIGNATHVTFAWLALVGYIHSFIWVCNIAQFSSQ</sequence>
<feature type="transmembrane region" description="Helical" evidence="1">
    <location>
        <begin position="54"/>
        <end position="73"/>
    </location>
</feature>
<organism evidence="2 3">
    <name type="scientific">Longimonas halophila</name>
    <dbReference type="NCBI Taxonomy" id="1469170"/>
    <lineage>
        <taxon>Bacteria</taxon>
        <taxon>Pseudomonadati</taxon>
        <taxon>Rhodothermota</taxon>
        <taxon>Rhodothermia</taxon>
        <taxon>Rhodothermales</taxon>
        <taxon>Salisaetaceae</taxon>
        <taxon>Longimonas</taxon>
    </lineage>
</organism>
<feature type="transmembrane region" description="Helical" evidence="1">
    <location>
        <begin position="12"/>
        <end position="34"/>
    </location>
</feature>
<proteinExistence type="predicted"/>
<keyword evidence="1" id="KW-0812">Transmembrane</keyword>
<reference evidence="2 3" key="1">
    <citation type="submission" date="2017-10" db="EMBL/GenBank/DDBJ databases">
        <title>Draft genome of Longimonas halophila.</title>
        <authorList>
            <person name="Goh K.M."/>
            <person name="Shamsir M.S."/>
            <person name="Lim S.W."/>
        </authorList>
    </citation>
    <scope>NUCLEOTIDE SEQUENCE [LARGE SCALE GENOMIC DNA]</scope>
    <source>
        <strain evidence="2 3">KCTC 42399</strain>
    </source>
</reference>
<keyword evidence="3" id="KW-1185">Reference proteome</keyword>
<gene>
    <name evidence="2" type="ORF">CRI93_06320</name>
</gene>
<evidence type="ECO:0000313" key="3">
    <source>
        <dbReference type="Proteomes" id="UP000221024"/>
    </source>
</evidence>
<accession>A0A2H3P5S5</accession>
<dbReference type="EMBL" id="PDEP01000005">
    <property type="protein sequence ID" value="PEN07592.1"/>
    <property type="molecule type" value="Genomic_DNA"/>
</dbReference>